<organism evidence="1 2">
    <name type="scientific">Phanerochaete sordida</name>
    <dbReference type="NCBI Taxonomy" id="48140"/>
    <lineage>
        <taxon>Eukaryota</taxon>
        <taxon>Fungi</taxon>
        <taxon>Dikarya</taxon>
        <taxon>Basidiomycota</taxon>
        <taxon>Agaricomycotina</taxon>
        <taxon>Agaricomycetes</taxon>
        <taxon>Polyporales</taxon>
        <taxon>Phanerochaetaceae</taxon>
        <taxon>Phanerochaete</taxon>
    </lineage>
</organism>
<dbReference type="AlphaFoldDB" id="A0A9P3LGS3"/>
<name>A0A9P3LGS3_9APHY</name>
<sequence length="67" mass="7441">MSREAEIGLSTLFQSHAEARCRLFIVMLSFGRPCGIVGHHAEAPMRCRVSLQQHGTFKGGDNKILRS</sequence>
<dbReference type="Proteomes" id="UP000703269">
    <property type="component" value="Unassembled WGS sequence"/>
</dbReference>
<gene>
    <name evidence="1" type="ORF">PsYK624_095460</name>
</gene>
<evidence type="ECO:0000313" key="1">
    <source>
        <dbReference type="EMBL" id="GJE93387.1"/>
    </source>
</evidence>
<reference evidence="1 2" key="1">
    <citation type="submission" date="2021-08" db="EMBL/GenBank/DDBJ databases">
        <title>Draft Genome Sequence of Phanerochaete sordida strain YK-624.</title>
        <authorList>
            <person name="Mori T."/>
            <person name="Dohra H."/>
            <person name="Suzuki T."/>
            <person name="Kawagishi H."/>
            <person name="Hirai H."/>
        </authorList>
    </citation>
    <scope>NUCLEOTIDE SEQUENCE [LARGE SCALE GENOMIC DNA]</scope>
    <source>
        <strain evidence="1 2">YK-624</strain>
    </source>
</reference>
<comment type="caution">
    <text evidence="1">The sequence shown here is derived from an EMBL/GenBank/DDBJ whole genome shotgun (WGS) entry which is preliminary data.</text>
</comment>
<keyword evidence="2" id="KW-1185">Reference proteome</keyword>
<evidence type="ECO:0000313" key="2">
    <source>
        <dbReference type="Proteomes" id="UP000703269"/>
    </source>
</evidence>
<dbReference type="EMBL" id="BPQB01000032">
    <property type="protein sequence ID" value="GJE93387.1"/>
    <property type="molecule type" value="Genomic_DNA"/>
</dbReference>
<accession>A0A9P3LGS3</accession>
<proteinExistence type="predicted"/>
<protein>
    <submittedName>
        <fullName evidence="1">Uncharacterized protein</fullName>
    </submittedName>
</protein>